<keyword evidence="11" id="KW-1185">Reference proteome</keyword>
<dbReference type="Gene3D" id="6.10.250.690">
    <property type="match status" value="1"/>
</dbReference>
<evidence type="ECO:0000256" key="1">
    <source>
        <dbReference type="ARBA" id="ARBA00022553"/>
    </source>
</evidence>
<dbReference type="InterPro" id="IPR036388">
    <property type="entry name" value="WH-like_DNA-bd_sf"/>
</dbReference>
<feature type="DNA-binding region" description="OmpR/PhoB-type" evidence="7">
    <location>
        <begin position="152"/>
        <end position="251"/>
    </location>
</feature>
<evidence type="ECO:0000313" key="10">
    <source>
        <dbReference type="EMBL" id="KDE97151.1"/>
    </source>
</evidence>
<dbReference type="InterPro" id="IPR001867">
    <property type="entry name" value="OmpR/PhoB-type_DNA-bd"/>
</dbReference>
<name>A0A064CBU2_9MYCO</name>
<dbReference type="PANTHER" id="PTHR48111">
    <property type="entry name" value="REGULATOR OF RPOS"/>
    <property type="match status" value="1"/>
</dbReference>
<dbReference type="SMART" id="SM00862">
    <property type="entry name" value="Trans_reg_C"/>
    <property type="match status" value="1"/>
</dbReference>
<comment type="caution">
    <text evidence="10">The sequence shown here is derived from an EMBL/GenBank/DDBJ whole genome shotgun (WGS) entry which is preliminary data.</text>
</comment>
<dbReference type="PANTHER" id="PTHR48111:SF4">
    <property type="entry name" value="DNA-BINDING DUAL TRANSCRIPTIONAL REGULATOR OMPR"/>
    <property type="match status" value="1"/>
</dbReference>
<feature type="modified residue" description="4-aspartylphosphate" evidence="6">
    <location>
        <position position="66"/>
    </location>
</feature>
<dbReference type="EMBL" id="JALN02000002">
    <property type="protein sequence ID" value="KDE97151.1"/>
    <property type="molecule type" value="Genomic_DNA"/>
</dbReference>
<evidence type="ECO:0000256" key="7">
    <source>
        <dbReference type="PROSITE-ProRule" id="PRU01091"/>
    </source>
</evidence>
<evidence type="ECO:0000313" key="11">
    <source>
        <dbReference type="Proteomes" id="UP000022835"/>
    </source>
</evidence>
<dbReference type="Proteomes" id="UP000022835">
    <property type="component" value="Unassembled WGS sequence"/>
</dbReference>
<dbReference type="GO" id="GO:0032993">
    <property type="term" value="C:protein-DNA complex"/>
    <property type="evidence" value="ECO:0007669"/>
    <property type="project" value="TreeGrafter"/>
</dbReference>
<evidence type="ECO:0000256" key="3">
    <source>
        <dbReference type="ARBA" id="ARBA00023015"/>
    </source>
</evidence>
<dbReference type="GO" id="GO:0000976">
    <property type="term" value="F:transcription cis-regulatory region binding"/>
    <property type="evidence" value="ECO:0007669"/>
    <property type="project" value="TreeGrafter"/>
</dbReference>
<keyword evidence="4 7" id="KW-0238">DNA-binding</keyword>
<evidence type="ECO:0000256" key="4">
    <source>
        <dbReference type="ARBA" id="ARBA00023125"/>
    </source>
</evidence>
<dbReference type="GO" id="GO:0000156">
    <property type="term" value="F:phosphorelay response regulator activity"/>
    <property type="evidence" value="ECO:0007669"/>
    <property type="project" value="TreeGrafter"/>
</dbReference>
<dbReference type="InterPro" id="IPR016032">
    <property type="entry name" value="Sig_transdc_resp-reg_C-effctor"/>
</dbReference>
<dbReference type="eggNOG" id="COG0745">
    <property type="taxonomic scope" value="Bacteria"/>
</dbReference>
<accession>A0A064CBU2</accession>
<dbReference type="FunFam" id="1.10.10.10:FF:000018">
    <property type="entry name" value="DNA-binding response regulator ResD"/>
    <property type="match status" value="1"/>
</dbReference>
<feature type="domain" description="OmpR/PhoB-type" evidence="9">
    <location>
        <begin position="152"/>
        <end position="251"/>
    </location>
</feature>
<dbReference type="PROSITE" id="PS50110">
    <property type="entry name" value="RESPONSE_REGULATORY"/>
    <property type="match status" value="1"/>
</dbReference>
<keyword evidence="5" id="KW-0804">Transcription</keyword>
<dbReference type="InterPro" id="IPR001789">
    <property type="entry name" value="Sig_transdc_resp-reg_receiver"/>
</dbReference>
<dbReference type="STRING" id="1440774.Y900_028110"/>
<dbReference type="PROSITE" id="PS51755">
    <property type="entry name" value="OMPR_PHOB"/>
    <property type="match status" value="1"/>
</dbReference>
<gene>
    <name evidence="10" type="ORF">Y900_028110</name>
</gene>
<reference evidence="10" key="1">
    <citation type="submission" date="2014-05" db="EMBL/GenBank/DDBJ databases">
        <title>Genome sequence of Mycobacterium aromaticivorans strain JS19b1T (= DSM 45407T).</title>
        <authorList>
            <person name="Kwak Y."/>
            <person name="Park G.-S."/>
            <person name="Li Q.X."/>
            <person name="Lee S.-E."/>
            <person name="Shin J.-H."/>
        </authorList>
    </citation>
    <scope>NUCLEOTIDE SEQUENCE [LARGE SCALE GENOMIC DNA]</scope>
    <source>
        <strain evidence="10">JS19b1</strain>
    </source>
</reference>
<dbReference type="CDD" id="cd00383">
    <property type="entry name" value="trans_reg_C"/>
    <property type="match status" value="1"/>
</dbReference>
<dbReference type="GO" id="GO:0006355">
    <property type="term" value="P:regulation of DNA-templated transcription"/>
    <property type="evidence" value="ECO:0007669"/>
    <property type="project" value="InterPro"/>
</dbReference>
<evidence type="ECO:0000259" key="8">
    <source>
        <dbReference type="PROSITE" id="PS50110"/>
    </source>
</evidence>
<keyword evidence="1 6" id="KW-0597">Phosphoprotein</keyword>
<keyword evidence="3" id="KW-0805">Transcription regulation</keyword>
<dbReference type="SUPFAM" id="SSF46894">
    <property type="entry name" value="C-terminal effector domain of the bipartite response regulators"/>
    <property type="match status" value="1"/>
</dbReference>
<dbReference type="InterPro" id="IPR039420">
    <property type="entry name" value="WalR-like"/>
</dbReference>
<evidence type="ECO:0000256" key="6">
    <source>
        <dbReference type="PROSITE-ProRule" id="PRU00169"/>
    </source>
</evidence>
<evidence type="ECO:0000259" key="9">
    <source>
        <dbReference type="PROSITE" id="PS51755"/>
    </source>
</evidence>
<protein>
    <submittedName>
        <fullName evidence="10">PhoR family transcriptional regulator</fullName>
    </submittedName>
</protein>
<dbReference type="Pfam" id="PF00072">
    <property type="entry name" value="Response_reg"/>
    <property type="match status" value="1"/>
</dbReference>
<dbReference type="SUPFAM" id="SSF52172">
    <property type="entry name" value="CheY-like"/>
    <property type="match status" value="1"/>
</dbReference>
<dbReference type="Gene3D" id="1.10.10.10">
    <property type="entry name" value="Winged helix-like DNA-binding domain superfamily/Winged helix DNA-binding domain"/>
    <property type="match status" value="1"/>
</dbReference>
<evidence type="ECO:0000256" key="2">
    <source>
        <dbReference type="ARBA" id="ARBA00023012"/>
    </source>
</evidence>
<dbReference type="GO" id="GO:0005829">
    <property type="term" value="C:cytosol"/>
    <property type="evidence" value="ECO:0007669"/>
    <property type="project" value="TreeGrafter"/>
</dbReference>
<dbReference type="InterPro" id="IPR011006">
    <property type="entry name" value="CheY-like_superfamily"/>
</dbReference>
<dbReference type="AlphaFoldDB" id="A0A064CBU2"/>
<evidence type="ECO:0000256" key="5">
    <source>
        <dbReference type="ARBA" id="ARBA00023163"/>
    </source>
</evidence>
<organism evidence="10 11">
    <name type="scientific">Mycolicibacterium aromaticivorans JS19b1 = JCM 16368</name>
    <dbReference type="NCBI Taxonomy" id="1440774"/>
    <lineage>
        <taxon>Bacteria</taxon>
        <taxon>Bacillati</taxon>
        <taxon>Actinomycetota</taxon>
        <taxon>Actinomycetes</taxon>
        <taxon>Mycobacteriales</taxon>
        <taxon>Mycobacteriaceae</taxon>
        <taxon>Mycolicibacterium</taxon>
    </lineage>
</organism>
<dbReference type="Pfam" id="PF00486">
    <property type="entry name" value="Trans_reg_C"/>
    <property type="match status" value="1"/>
</dbReference>
<dbReference type="Gene3D" id="3.40.50.2300">
    <property type="match status" value="1"/>
</dbReference>
<proteinExistence type="predicted"/>
<dbReference type="RefSeq" id="WP_036348962.1">
    <property type="nucleotide sequence ID" value="NZ_JALN02000002.1"/>
</dbReference>
<sequence>MTTEIGTTGTPGAGRIRALIIDHDGFLAGMVAGYLKQQHFVVEVVSGEKDALNAARDNDPDVVVLDFVRPRADGPEICRKLRSFSNAHVVIVAAGGIAVGDAIGLSVDADDYITEPFSPRELVARIRTILRRSPRQRGEKSCQHRDCRGRTEPPRIFGALNIDIAARQAVLDSEPINLTRIEFEMLAMLSSRPGVVFTHRQLLEGVWGESWSGCNDVVGVHIRHLRRKLGEDPRRPRYVTTARGIGYRLGFSS</sequence>
<dbReference type="OrthoDB" id="4481605at2"/>
<feature type="domain" description="Response regulatory" evidence="8">
    <location>
        <begin position="17"/>
        <end position="130"/>
    </location>
</feature>
<dbReference type="SMART" id="SM00448">
    <property type="entry name" value="REC"/>
    <property type="match status" value="1"/>
</dbReference>
<keyword evidence="2" id="KW-0902">Two-component regulatory system</keyword>